<evidence type="ECO:0000313" key="6">
    <source>
        <dbReference type="Proteomes" id="UP000192756"/>
    </source>
</evidence>
<keyword evidence="2" id="KW-1133">Transmembrane helix</keyword>
<proteinExistence type="predicted"/>
<dbReference type="Pfam" id="PF04773">
    <property type="entry name" value="FecR"/>
    <property type="match status" value="1"/>
</dbReference>
<organism evidence="5 6">
    <name type="scientific">Pedobacter africanus</name>
    <dbReference type="NCBI Taxonomy" id="151894"/>
    <lineage>
        <taxon>Bacteria</taxon>
        <taxon>Pseudomonadati</taxon>
        <taxon>Bacteroidota</taxon>
        <taxon>Sphingobacteriia</taxon>
        <taxon>Sphingobacteriales</taxon>
        <taxon>Sphingobacteriaceae</taxon>
        <taxon>Pedobacter</taxon>
    </lineage>
</organism>
<keyword evidence="2" id="KW-0472">Membrane</keyword>
<dbReference type="RefSeq" id="WP_084236244.1">
    <property type="nucleotide sequence ID" value="NZ_FWXT01000001.1"/>
</dbReference>
<evidence type="ECO:0000259" key="4">
    <source>
        <dbReference type="Pfam" id="PF16344"/>
    </source>
</evidence>
<name>A0A1W1YLU4_9SPHI</name>
<dbReference type="InterPro" id="IPR006860">
    <property type="entry name" value="FecR"/>
</dbReference>
<dbReference type="PANTHER" id="PTHR30273:SF2">
    <property type="entry name" value="PROTEIN FECR"/>
    <property type="match status" value="1"/>
</dbReference>
<dbReference type="PANTHER" id="PTHR30273">
    <property type="entry name" value="PERIPLASMIC SIGNAL SENSOR AND SIGMA FACTOR ACTIVATOR FECR-RELATED"/>
    <property type="match status" value="1"/>
</dbReference>
<dbReference type="Pfam" id="PF16344">
    <property type="entry name" value="FecR_C"/>
    <property type="match status" value="1"/>
</dbReference>
<dbReference type="AlphaFoldDB" id="A0A1W1YLU4"/>
<dbReference type="InterPro" id="IPR032508">
    <property type="entry name" value="FecR_C"/>
</dbReference>
<gene>
    <name evidence="5" type="ORF">SAMN04488524_0025</name>
</gene>
<accession>A0A1W1YLU4</accession>
<keyword evidence="6" id="KW-1185">Reference proteome</keyword>
<protein>
    <submittedName>
        <fullName evidence="5">FecR family protein</fullName>
    </submittedName>
</protein>
<feature type="transmembrane region" description="Helical" evidence="2">
    <location>
        <begin position="75"/>
        <end position="94"/>
    </location>
</feature>
<feature type="compositionally biased region" description="Basic and acidic residues" evidence="1">
    <location>
        <begin position="1"/>
        <end position="11"/>
    </location>
</feature>
<dbReference type="Gene3D" id="2.60.120.1440">
    <property type="match status" value="1"/>
</dbReference>
<dbReference type="PIRSF" id="PIRSF018266">
    <property type="entry name" value="FecR"/>
    <property type="match status" value="1"/>
</dbReference>
<dbReference type="Gene3D" id="3.55.50.30">
    <property type="match status" value="1"/>
</dbReference>
<keyword evidence="2" id="KW-0812">Transmembrane</keyword>
<dbReference type="Proteomes" id="UP000192756">
    <property type="component" value="Unassembled WGS sequence"/>
</dbReference>
<evidence type="ECO:0000259" key="3">
    <source>
        <dbReference type="Pfam" id="PF04773"/>
    </source>
</evidence>
<evidence type="ECO:0000313" key="5">
    <source>
        <dbReference type="EMBL" id="SMC37102.1"/>
    </source>
</evidence>
<sequence length="359" mass="40229">MDSKNNYKAEDFLSGGIPEGKEHLVSDSERELGEEIKAAVKNAGGEKLTALEAAGLWERIEQEAAAKPKRHTWKLYLQAAAVLFAVLGIGMWQYQQHTPTHKLMEFAAQNVTRKSAVLNKTAIKGQLQASGTVNEEENIITTNDFNTLVVGDAQRSVIKLPDGTKVWLNSGSRLIYPVVFSGDSREVYLEGEAYFDVTHDKAHPFYVRAGNMDIKVLGTEFYVSSDAKSEKNYAVLVKGSISFSTGNWLNKVEKKLVPGQQISYDLKANKLQIAEVKTAEFESWKEGLLHVEQESLEEIVQKVARYYRIEIGTQGLDLSETFSGTLYFQRAAEDVLKVLFSGTSYVYNSAERRVELRKR</sequence>
<dbReference type="FunFam" id="2.60.120.1440:FF:000001">
    <property type="entry name" value="Putative anti-sigma factor"/>
    <property type="match status" value="1"/>
</dbReference>
<dbReference type="GO" id="GO:0016989">
    <property type="term" value="F:sigma factor antagonist activity"/>
    <property type="evidence" value="ECO:0007669"/>
    <property type="project" value="TreeGrafter"/>
</dbReference>
<feature type="region of interest" description="Disordered" evidence="1">
    <location>
        <begin position="1"/>
        <end position="21"/>
    </location>
</feature>
<feature type="domain" description="Protein FecR C-terminal" evidence="4">
    <location>
        <begin position="290"/>
        <end position="353"/>
    </location>
</feature>
<reference evidence="6" key="1">
    <citation type="submission" date="2017-04" db="EMBL/GenBank/DDBJ databases">
        <authorList>
            <person name="Varghese N."/>
            <person name="Submissions S."/>
        </authorList>
    </citation>
    <scope>NUCLEOTIDE SEQUENCE [LARGE SCALE GENOMIC DNA]</scope>
    <source>
        <strain evidence="6">DSM 12126</strain>
    </source>
</reference>
<dbReference type="EMBL" id="FWXT01000001">
    <property type="protein sequence ID" value="SMC37102.1"/>
    <property type="molecule type" value="Genomic_DNA"/>
</dbReference>
<dbReference type="OrthoDB" id="1452822at2"/>
<evidence type="ECO:0000256" key="2">
    <source>
        <dbReference type="SAM" id="Phobius"/>
    </source>
</evidence>
<dbReference type="STRING" id="151894.SAMN04488524_0025"/>
<evidence type="ECO:0000256" key="1">
    <source>
        <dbReference type="SAM" id="MobiDB-lite"/>
    </source>
</evidence>
<dbReference type="InterPro" id="IPR012373">
    <property type="entry name" value="Ferrdict_sens_TM"/>
</dbReference>
<feature type="domain" description="FecR protein" evidence="3">
    <location>
        <begin position="147"/>
        <end position="241"/>
    </location>
</feature>